<keyword evidence="3" id="KW-0472">Membrane</keyword>
<dbReference type="AlphaFoldDB" id="A0A7G3A857"/>
<reference evidence="5" key="1">
    <citation type="journal article" date="2020" name="BMC">
        <title>Leishmania infection induces a limited differential gene expression in the sand fly midgut.</title>
        <authorList>
            <person name="Coutinho-Abreu I.V."/>
            <person name="Serafim T.D."/>
            <person name="Meneses C."/>
            <person name="Kamhawi S."/>
            <person name="Oliveira F."/>
            <person name="Valenzuela J.G."/>
        </authorList>
    </citation>
    <scope>NUCLEOTIDE SEQUENCE</scope>
    <source>
        <strain evidence="5">Jacobina</strain>
        <tissue evidence="5">Midgut</tissue>
    </source>
</reference>
<dbReference type="FunFam" id="1.10.437.10:FF:000009">
    <property type="entry name" value="Uncharacterized protein, isoform A"/>
    <property type="match status" value="1"/>
</dbReference>
<keyword evidence="3" id="KW-0812">Transmembrane</keyword>
<evidence type="ECO:0000256" key="3">
    <source>
        <dbReference type="SAM" id="Phobius"/>
    </source>
</evidence>
<dbReference type="GO" id="GO:0097192">
    <property type="term" value="P:extrinsic apoptotic signaling pathway in absence of ligand"/>
    <property type="evidence" value="ECO:0007669"/>
    <property type="project" value="TreeGrafter"/>
</dbReference>
<comment type="similarity">
    <text evidence="1">Belongs to the Bcl-2 family.</text>
</comment>
<dbReference type="VEuPathDB" id="VectorBase:LLONM1_011825"/>
<keyword evidence="3" id="KW-1133">Transmembrane helix</keyword>
<dbReference type="PANTHER" id="PTHR11256">
    <property type="entry name" value="BCL-2 RELATED"/>
    <property type="match status" value="1"/>
</dbReference>
<dbReference type="Gene3D" id="1.10.437.10">
    <property type="entry name" value="Blc2-like"/>
    <property type="match status" value="1"/>
</dbReference>
<dbReference type="InterPro" id="IPR046371">
    <property type="entry name" value="Bcl-2_BH1-3"/>
</dbReference>
<evidence type="ECO:0000256" key="2">
    <source>
        <dbReference type="ARBA" id="ARBA00022703"/>
    </source>
</evidence>
<dbReference type="GO" id="GO:0001836">
    <property type="term" value="P:release of cytochrome c from mitochondria"/>
    <property type="evidence" value="ECO:0007669"/>
    <property type="project" value="TreeGrafter"/>
</dbReference>
<evidence type="ECO:0000313" key="5">
    <source>
        <dbReference type="EMBL" id="MBC1169471.1"/>
    </source>
</evidence>
<dbReference type="InterPro" id="IPR002475">
    <property type="entry name" value="Bcl2-like"/>
</dbReference>
<organism evidence="5">
    <name type="scientific">Lutzomyia longipalpis</name>
    <name type="common">Sand fly</name>
    <dbReference type="NCBI Taxonomy" id="7200"/>
    <lineage>
        <taxon>Eukaryota</taxon>
        <taxon>Metazoa</taxon>
        <taxon>Ecdysozoa</taxon>
        <taxon>Arthropoda</taxon>
        <taxon>Hexapoda</taxon>
        <taxon>Insecta</taxon>
        <taxon>Pterygota</taxon>
        <taxon>Neoptera</taxon>
        <taxon>Endopterygota</taxon>
        <taxon>Diptera</taxon>
        <taxon>Nematocera</taxon>
        <taxon>Psychodoidea</taxon>
        <taxon>Psychodidae</taxon>
        <taxon>Lutzomyia</taxon>
        <taxon>Lutzomyia</taxon>
    </lineage>
</organism>
<proteinExistence type="inferred from homology"/>
<feature type="transmembrane region" description="Helical" evidence="3">
    <location>
        <begin position="282"/>
        <end position="303"/>
    </location>
</feature>
<dbReference type="SUPFAM" id="SSF56854">
    <property type="entry name" value="Bcl-2 inhibitors of programmed cell death"/>
    <property type="match status" value="1"/>
</dbReference>
<dbReference type="CDD" id="cd06845">
    <property type="entry name" value="Bcl-2_like"/>
    <property type="match status" value="1"/>
</dbReference>
<dbReference type="InterPro" id="IPR036834">
    <property type="entry name" value="Bcl-2-like_sf"/>
</dbReference>
<dbReference type="GO" id="GO:0005741">
    <property type="term" value="C:mitochondrial outer membrane"/>
    <property type="evidence" value="ECO:0007669"/>
    <property type="project" value="TreeGrafter"/>
</dbReference>
<evidence type="ECO:0000259" key="4">
    <source>
        <dbReference type="SMART" id="SM00337"/>
    </source>
</evidence>
<evidence type="ECO:0000256" key="1">
    <source>
        <dbReference type="ARBA" id="ARBA00009458"/>
    </source>
</evidence>
<dbReference type="PANTHER" id="PTHR11256:SF63">
    <property type="entry name" value="BG1"/>
    <property type="match status" value="1"/>
</dbReference>
<dbReference type="GO" id="GO:0051400">
    <property type="term" value="F:BH domain binding"/>
    <property type="evidence" value="ECO:0007669"/>
    <property type="project" value="TreeGrafter"/>
</dbReference>
<sequence length="311" mass="34879">MVSPQDIVAQVRTEVPNTPSYLLKPLYFVDFSTKKGKCLCLQYIRFRLKRAGALNRKVIQRLRTITIESPATNTIIRDVFPILNGDIVAQVRTEVPNTPSYLLKPLYFVDFSTKKGKCLCLQYIRFRLKRAGALNRKVIQRLRTITIESPATNTIIRDVFPILNGLGEELERMHPRVYSNVGRQLSRAWSDLPDAETLSLLLAEVAKELFRGGTSWARVISFVAVMGGVALDCVRLGRSEALPRLVEVFGHVVEEDLMGWLEARGGWKGLLTIRAAGADYTVMGWLSIGVAVVSSVYLATCILDSLRRLIL</sequence>
<dbReference type="PROSITE" id="PS50062">
    <property type="entry name" value="BCL2_FAMILY"/>
    <property type="match status" value="1"/>
</dbReference>
<dbReference type="GO" id="GO:0008630">
    <property type="term" value="P:intrinsic apoptotic signaling pathway in response to DNA damage"/>
    <property type="evidence" value="ECO:0007669"/>
    <property type="project" value="TreeGrafter"/>
</dbReference>
<keyword evidence="2" id="KW-0053">Apoptosis</keyword>
<dbReference type="EMBL" id="GITU01000768">
    <property type="protein sequence ID" value="MBC1169471.1"/>
    <property type="molecule type" value="Transcribed_RNA"/>
</dbReference>
<accession>A0A7G3A857</accession>
<protein>
    <submittedName>
        <fullName evidence="5">Putative apoptosis regulator protein of the bcl-2 family</fullName>
    </submittedName>
</protein>
<dbReference type="InterPro" id="IPR026298">
    <property type="entry name" value="Bcl-2_fam"/>
</dbReference>
<dbReference type="GO" id="GO:0042981">
    <property type="term" value="P:regulation of apoptotic process"/>
    <property type="evidence" value="ECO:0007669"/>
    <property type="project" value="InterPro"/>
</dbReference>
<dbReference type="SMART" id="SM00337">
    <property type="entry name" value="BCL"/>
    <property type="match status" value="1"/>
</dbReference>
<dbReference type="PRINTS" id="PR01862">
    <property type="entry name" value="BCL2FAMILY"/>
</dbReference>
<name>A0A7G3A857_LUTLO</name>
<dbReference type="Pfam" id="PF00452">
    <property type="entry name" value="Bcl-2"/>
    <property type="match status" value="1"/>
</dbReference>
<feature type="domain" description="Bcl-2 Bcl-2 homology region 1-3" evidence="4">
    <location>
        <begin position="163"/>
        <end position="267"/>
    </location>
</feature>